<dbReference type="PANTHER" id="PTHR19857">
    <property type="entry name" value="MITOCHONDRIAL DIVISION PROTEIN 1-RELATED"/>
    <property type="match status" value="1"/>
</dbReference>
<sequence>MEGMDDDQDDEEGDDDMGMEVADEGAVPDRGNNASRIMQAHAEAVFCLAIDKSQRFFVTGGQDDLALVWSFETWQPLQTLKGHKDSVTAVGFSPDSAYVATGAMDGEIKIWNVNDGEEVVSFDCGDDLKWLQWHPSAKFLLAGNAAGAVMMWSVPGGSMSYFSGHTDAITEGCWLPSGRGFLTTAEDGTLIQWSPKTQDIVSKYDGRDNMFHQCPISAVACHEDNTLVATGGAEGAVKLINLKNNRVLFSFENHGDNVETVAFSHSKPSLLATGGLDGKIFIYTVDHHELRQTLEHEGPVVKVLWHPTLPVLYSCSVDGTIRVWDGRTGEQLHMCVGHRNHVLDFDISRDGFGILSVSEDTTIMYFQIRSSGSHSRANKNAFKTSTMRKSWASVSRDVTHTWNLRRFMNAGGNKTPTPNQQTKVV</sequence>
<dbReference type="InParanoid" id="A9UYN6"/>
<dbReference type="InterPro" id="IPR019775">
    <property type="entry name" value="WD40_repeat_CS"/>
</dbReference>
<feature type="repeat" description="WD" evidence="5">
    <location>
        <begin position="38"/>
        <end position="79"/>
    </location>
</feature>
<proteinExistence type="predicted"/>
<dbReference type="CDD" id="cd00200">
    <property type="entry name" value="WD40"/>
    <property type="match status" value="1"/>
</dbReference>
<evidence type="ECO:0000313" key="7">
    <source>
        <dbReference type="EMBL" id="EDQ89496.1"/>
    </source>
</evidence>
<keyword evidence="8" id="KW-1185">Reference proteome</keyword>
<dbReference type="Pfam" id="PF00400">
    <property type="entry name" value="WD40"/>
    <property type="match status" value="7"/>
</dbReference>
<feature type="repeat" description="WD" evidence="5">
    <location>
        <begin position="293"/>
        <end position="334"/>
    </location>
</feature>
<dbReference type="KEGG" id="mbr:MONBRDRAFT_32300"/>
<dbReference type="EMBL" id="CH991550">
    <property type="protein sequence ID" value="EDQ89496.1"/>
    <property type="molecule type" value="Genomic_DNA"/>
</dbReference>
<evidence type="ECO:0000256" key="1">
    <source>
        <dbReference type="ARBA" id="ARBA00004496"/>
    </source>
</evidence>
<dbReference type="eggNOG" id="KOG0296">
    <property type="taxonomic scope" value="Eukaryota"/>
</dbReference>
<dbReference type="RefSeq" id="XP_001745525.1">
    <property type="nucleotide sequence ID" value="XM_001745473.1"/>
</dbReference>
<dbReference type="SMART" id="SM00320">
    <property type="entry name" value="WD40"/>
    <property type="match status" value="8"/>
</dbReference>
<evidence type="ECO:0000256" key="5">
    <source>
        <dbReference type="PROSITE-ProRule" id="PRU00221"/>
    </source>
</evidence>
<evidence type="ECO:0000256" key="3">
    <source>
        <dbReference type="ARBA" id="ARBA00022574"/>
    </source>
</evidence>
<dbReference type="SUPFAM" id="SSF50978">
    <property type="entry name" value="WD40 repeat-like"/>
    <property type="match status" value="1"/>
</dbReference>
<dbReference type="FunFam" id="2.130.10.10:FF:000074">
    <property type="entry name" value="Angio-associated migratory cell protein-like protein"/>
    <property type="match status" value="1"/>
</dbReference>
<dbReference type="OMA" id="GPDEVMW"/>
<evidence type="ECO:0000256" key="4">
    <source>
        <dbReference type="ARBA" id="ARBA00022737"/>
    </source>
</evidence>
<dbReference type="InterPro" id="IPR001680">
    <property type="entry name" value="WD40_rpt"/>
</dbReference>
<reference evidence="7 8" key="1">
    <citation type="journal article" date="2008" name="Nature">
        <title>The genome of the choanoflagellate Monosiga brevicollis and the origin of metazoans.</title>
        <authorList>
            <consortium name="JGI Sequencing"/>
            <person name="King N."/>
            <person name="Westbrook M.J."/>
            <person name="Young S.L."/>
            <person name="Kuo A."/>
            <person name="Abedin M."/>
            <person name="Chapman J."/>
            <person name="Fairclough S."/>
            <person name="Hellsten U."/>
            <person name="Isogai Y."/>
            <person name="Letunic I."/>
            <person name="Marr M."/>
            <person name="Pincus D."/>
            <person name="Putnam N."/>
            <person name="Rokas A."/>
            <person name="Wright K.J."/>
            <person name="Zuzow R."/>
            <person name="Dirks W."/>
            <person name="Good M."/>
            <person name="Goodstein D."/>
            <person name="Lemons D."/>
            <person name="Li W."/>
            <person name="Lyons J.B."/>
            <person name="Morris A."/>
            <person name="Nichols S."/>
            <person name="Richter D.J."/>
            <person name="Salamov A."/>
            <person name="Bork P."/>
            <person name="Lim W.A."/>
            <person name="Manning G."/>
            <person name="Miller W.T."/>
            <person name="McGinnis W."/>
            <person name="Shapiro H."/>
            <person name="Tjian R."/>
            <person name="Grigoriev I.V."/>
            <person name="Rokhsar D."/>
        </authorList>
    </citation>
    <scope>NUCLEOTIDE SEQUENCE [LARGE SCALE GENOMIC DNA]</scope>
    <source>
        <strain evidence="8">MX1 / ATCC 50154</strain>
    </source>
</reference>
<accession>A9UYN6</accession>
<dbReference type="Gene3D" id="2.130.10.10">
    <property type="entry name" value="YVTN repeat-like/Quinoprotein amine dehydrogenase"/>
    <property type="match status" value="1"/>
</dbReference>
<dbReference type="GO" id="GO:0005737">
    <property type="term" value="C:cytoplasm"/>
    <property type="evidence" value="ECO:0007669"/>
    <property type="project" value="UniProtKB-SubCell"/>
</dbReference>
<evidence type="ECO:0000256" key="6">
    <source>
        <dbReference type="SAM" id="MobiDB-lite"/>
    </source>
</evidence>
<name>A9UYN6_MONBE</name>
<feature type="repeat" description="WD" evidence="5">
    <location>
        <begin position="162"/>
        <end position="203"/>
    </location>
</feature>
<dbReference type="InterPro" id="IPR036322">
    <property type="entry name" value="WD40_repeat_dom_sf"/>
</dbReference>
<dbReference type="PROSITE" id="PS50082">
    <property type="entry name" value="WD_REPEATS_2"/>
    <property type="match status" value="5"/>
</dbReference>
<dbReference type="GeneID" id="5890972"/>
<feature type="compositionally biased region" description="Acidic residues" evidence="6">
    <location>
        <begin position="1"/>
        <end position="23"/>
    </location>
</feature>
<keyword evidence="3 5" id="KW-0853">WD repeat</keyword>
<gene>
    <name evidence="7" type="ORF">MONBRDRAFT_32300</name>
</gene>
<evidence type="ECO:0000256" key="2">
    <source>
        <dbReference type="ARBA" id="ARBA00022490"/>
    </source>
</evidence>
<evidence type="ECO:0000313" key="8">
    <source>
        <dbReference type="Proteomes" id="UP000001357"/>
    </source>
</evidence>
<keyword evidence="4" id="KW-0677">Repeat</keyword>
<keyword evidence="2" id="KW-0963">Cytoplasm</keyword>
<dbReference type="InterPro" id="IPR015943">
    <property type="entry name" value="WD40/YVTN_repeat-like_dom_sf"/>
</dbReference>
<protein>
    <recommendedName>
        <fullName evidence="9">Anaphase-promoting complex subunit 4 WD40 domain-containing protein</fullName>
    </recommendedName>
</protein>
<feature type="repeat" description="WD" evidence="5">
    <location>
        <begin position="80"/>
        <end position="121"/>
    </location>
</feature>
<dbReference type="FunCoup" id="A9UYN6">
    <property type="interactions" value="896"/>
</dbReference>
<comment type="subcellular location">
    <subcellularLocation>
        <location evidence="1">Cytoplasm</location>
    </subcellularLocation>
</comment>
<dbReference type="PROSITE" id="PS50294">
    <property type="entry name" value="WD_REPEATS_REGION"/>
    <property type="match status" value="3"/>
</dbReference>
<feature type="region of interest" description="Disordered" evidence="6">
    <location>
        <begin position="1"/>
        <end position="31"/>
    </location>
</feature>
<dbReference type="PANTHER" id="PTHR19857:SF8">
    <property type="entry name" value="ANGIO-ASSOCIATED MIGRATORY CELL PROTEIN"/>
    <property type="match status" value="1"/>
</dbReference>
<dbReference type="SUPFAM" id="SSF63829">
    <property type="entry name" value="Calcium-dependent phosphotriesterase"/>
    <property type="match status" value="1"/>
</dbReference>
<dbReference type="InterPro" id="IPR051179">
    <property type="entry name" value="WD_repeat_multifunction"/>
</dbReference>
<dbReference type="STRING" id="81824.A9UYN6"/>
<organism evidence="7 8">
    <name type="scientific">Monosiga brevicollis</name>
    <name type="common">Choanoflagellate</name>
    <dbReference type="NCBI Taxonomy" id="81824"/>
    <lineage>
        <taxon>Eukaryota</taxon>
        <taxon>Choanoflagellata</taxon>
        <taxon>Craspedida</taxon>
        <taxon>Salpingoecidae</taxon>
        <taxon>Monosiga</taxon>
    </lineage>
</organism>
<evidence type="ECO:0008006" key="9">
    <source>
        <dbReference type="Google" id="ProtNLM"/>
    </source>
</evidence>
<feature type="repeat" description="WD" evidence="5">
    <location>
        <begin position="251"/>
        <end position="293"/>
    </location>
</feature>
<dbReference type="PROSITE" id="PS00678">
    <property type="entry name" value="WD_REPEATS_1"/>
    <property type="match status" value="1"/>
</dbReference>
<dbReference type="AlphaFoldDB" id="A9UYN6"/>
<dbReference type="Proteomes" id="UP000001357">
    <property type="component" value="Unassembled WGS sequence"/>
</dbReference>